<keyword evidence="4 7" id="KW-0812">Transmembrane</keyword>
<evidence type="ECO:0000259" key="9">
    <source>
        <dbReference type="Pfam" id="PF16916"/>
    </source>
</evidence>
<dbReference type="NCBIfam" id="TIGR01297">
    <property type="entry name" value="CDF"/>
    <property type="match status" value="1"/>
</dbReference>
<dbReference type="InterPro" id="IPR027470">
    <property type="entry name" value="Cation_efflux_CTD"/>
</dbReference>
<dbReference type="InterPro" id="IPR058533">
    <property type="entry name" value="Cation_efflux_TM"/>
</dbReference>
<dbReference type="PANTHER" id="PTHR43840:SF15">
    <property type="entry name" value="MITOCHONDRIAL METAL TRANSPORTER 1-RELATED"/>
    <property type="match status" value="1"/>
</dbReference>
<dbReference type="RefSeq" id="WP_380706133.1">
    <property type="nucleotide sequence ID" value="NZ_JBHSAP010000018.1"/>
</dbReference>
<dbReference type="PANTHER" id="PTHR43840">
    <property type="entry name" value="MITOCHONDRIAL METAL TRANSPORTER 1-RELATED"/>
    <property type="match status" value="1"/>
</dbReference>
<feature type="domain" description="Cation efflux protein cytoplasmic" evidence="9">
    <location>
        <begin position="217"/>
        <end position="294"/>
    </location>
</feature>
<feature type="transmembrane region" description="Helical" evidence="7">
    <location>
        <begin position="12"/>
        <end position="34"/>
    </location>
</feature>
<comment type="subcellular location">
    <subcellularLocation>
        <location evidence="1">Membrane</location>
        <topology evidence="1">Multi-pass membrane protein</topology>
    </subcellularLocation>
</comment>
<dbReference type="InterPro" id="IPR027469">
    <property type="entry name" value="Cation_efflux_TMD_sf"/>
</dbReference>
<keyword evidence="3" id="KW-0813">Transport</keyword>
<proteinExistence type="inferred from homology"/>
<dbReference type="SUPFAM" id="SSF160240">
    <property type="entry name" value="Cation efflux protein cytoplasmic domain-like"/>
    <property type="match status" value="1"/>
</dbReference>
<evidence type="ECO:0000256" key="7">
    <source>
        <dbReference type="SAM" id="Phobius"/>
    </source>
</evidence>
<feature type="transmembrane region" description="Helical" evidence="7">
    <location>
        <begin position="182"/>
        <end position="201"/>
    </location>
</feature>
<keyword evidence="11" id="KW-1185">Reference proteome</keyword>
<feature type="transmembrane region" description="Helical" evidence="7">
    <location>
        <begin position="81"/>
        <end position="102"/>
    </location>
</feature>
<evidence type="ECO:0000259" key="8">
    <source>
        <dbReference type="Pfam" id="PF01545"/>
    </source>
</evidence>
<reference evidence="11" key="1">
    <citation type="journal article" date="2019" name="Int. J. Syst. Evol. Microbiol.">
        <title>The Global Catalogue of Microorganisms (GCM) 10K type strain sequencing project: providing services to taxonomists for standard genome sequencing and annotation.</title>
        <authorList>
            <consortium name="The Broad Institute Genomics Platform"/>
            <consortium name="The Broad Institute Genome Sequencing Center for Infectious Disease"/>
            <person name="Wu L."/>
            <person name="Ma J."/>
        </authorList>
    </citation>
    <scope>NUCLEOTIDE SEQUENCE [LARGE SCALE GENOMIC DNA]</scope>
    <source>
        <strain evidence="11">IBRC-M 10813</strain>
    </source>
</reference>
<organism evidence="10 11">
    <name type="scientific">Salinithrix halophila</name>
    <dbReference type="NCBI Taxonomy" id="1485204"/>
    <lineage>
        <taxon>Bacteria</taxon>
        <taxon>Bacillati</taxon>
        <taxon>Bacillota</taxon>
        <taxon>Bacilli</taxon>
        <taxon>Bacillales</taxon>
        <taxon>Thermoactinomycetaceae</taxon>
        <taxon>Salinithrix</taxon>
    </lineage>
</organism>
<evidence type="ECO:0000313" key="10">
    <source>
        <dbReference type="EMBL" id="MFC4078323.1"/>
    </source>
</evidence>
<comment type="similarity">
    <text evidence="2">Belongs to the cation diffusion facilitator (CDF) transporter (TC 2.A.4) family.</text>
</comment>
<comment type="caution">
    <text evidence="10">The sequence shown here is derived from an EMBL/GenBank/DDBJ whole genome shotgun (WGS) entry which is preliminary data.</text>
</comment>
<keyword evidence="5 7" id="KW-1133">Transmembrane helix</keyword>
<evidence type="ECO:0000256" key="3">
    <source>
        <dbReference type="ARBA" id="ARBA00022448"/>
    </source>
</evidence>
<dbReference type="Proteomes" id="UP001595843">
    <property type="component" value="Unassembled WGS sequence"/>
</dbReference>
<dbReference type="InterPro" id="IPR050291">
    <property type="entry name" value="CDF_Transporter"/>
</dbReference>
<dbReference type="EMBL" id="JBHSAP010000018">
    <property type="protein sequence ID" value="MFC4078323.1"/>
    <property type="molecule type" value="Genomic_DNA"/>
</dbReference>
<evidence type="ECO:0000256" key="4">
    <source>
        <dbReference type="ARBA" id="ARBA00022692"/>
    </source>
</evidence>
<evidence type="ECO:0000256" key="6">
    <source>
        <dbReference type="ARBA" id="ARBA00023136"/>
    </source>
</evidence>
<dbReference type="InterPro" id="IPR002524">
    <property type="entry name" value="Cation_efflux"/>
</dbReference>
<dbReference type="Pfam" id="PF16916">
    <property type="entry name" value="ZT_dimer"/>
    <property type="match status" value="1"/>
</dbReference>
<evidence type="ECO:0000313" key="11">
    <source>
        <dbReference type="Proteomes" id="UP001595843"/>
    </source>
</evidence>
<protein>
    <submittedName>
        <fullName evidence="10">Cation diffusion facilitator family transporter</fullName>
    </submittedName>
</protein>
<feature type="transmembrane region" description="Helical" evidence="7">
    <location>
        <begin position="114"/>
        <end position="135"/>
    </location>
</feature>
<gene>
    <name evidence="10" type="ORF">ACFOUO_16110</name>
</gene>
<evidence type="ECO:0000256" key="2">
    <source>
        <dbReference type="ARBA" id="ARBA00008114"/>
    </source>
</evidence>
<dbReference type="SUPFAM" id="SSF161111">
    <property type="entry name" value="Cation efflux protein transmembrane domain-like"/>
    <property type="match status" value="1"/>
</dbReference>
<sequence>MQSEQYRLAEKGAWVGILGNLVLAVLKGVVGILFNSRALTADAAHSASDVVGSLAVLIGVRAAKQPPDEDHPYGHGKAESITAIIVAVLLGVVGVEIGLGSVKALFAEVSAPGWPAVGAAFVSIVVKEGMFQYKYRLGKRIRSQAIIANAWEHRSDVYSSMAALIGIGGAIIGEWLGIPALVYSDAVAGILVSILVLKMGYTLARESIHNTLDHILHEEDAEELWKSAAGVPGVERVDELRAREHGFYVIVDIKVAVKPTISVEEGHHIGKQVKEALMEQFDHVLDVFVHINPYHAKEKG</sequence>
<evidence type="ECO:0000256" key="1">
    <source>
        <dbReference type="ARBA" id="ARBA00004141"/>
    </source>
</evidence>
<dbReference type="Pfam" id="PF01545">
    <property type="entry name" value="Cation_efflux"/>
    <property type="match status" value="1"/>
</dbReference>
<dbReference type="Gene3D" id="1.20.1510.10">
    <property type="entry name" value="Cation efflux protein transmembrane domain"/>
    <property type="match status" value="1"/>
</dbReference>
<evidence type="ECO:0000256" key="5">
    <source>
        <dbReference type="ARBA" id="ARBA00022989"/>
    </source>
</evidence>
<keyword evidence="6 7" id="KW-0472">Membrane</keyword>
<accession>A0ABV8JMW0</accession>
<feature type="domain" description="Cation efflux protein transmembrane" evidence="8">
    <location>
        <begin position="14"/>
        <end position="208"/>
    </location>
</feature>
<dbReference type="InterPro" id="IPR036837">
    <property type="entry name" value="Cation_efflux_CTD_sf"/>
</dbReference>
<dbReference type="Gene3D" id="3.30.70.1350">
    <property type="entry name" value="Cation efflux protein, cytoplasmic domain"/>
    <property type="match status" value="1"/>
</dbReference>
<name>A0ABV8JMW0_9BACL</name>